<gene>
    <name evidence="1" type="ORF">BOX15_Mlig012501g2</name>
</gene>
<evidence type="ECO:0000313" key="1">
    <source>
        <dbReference type="EMBL" id="PAA48228.1"/>
    </source>
</evidence>
<comment type="caution">
    <text evidence="1">The sequence shown here is derived from an EMBL/GenBank/DDBJ whole genome shotgun (WGS) entry which is preliminary data.</text>
</comment>
<dbReference type="PANTHER" id="PTHR33053:SF9">
    <property type="entry name" value="AGAP000105-PA"/>
    <property type="match status" value="1"/>
</dbReference>
<keyword evidence="2" id="KW-1185">Reference proteome</keyword>
<sequence>MASWKVRRLTSKRLLALFKDDDCDDCDVDCKTLEDASIEPSVQEVKGDNEEDFGGVEFDDLQSISESDKDMENDKDEDNWPLEEKLEALLVLFFTTYNISRDAMAFLLAGLCDIGLPISKSVTKIKRLAREDCPTGDLLAMGDGHFRYVSILENLQLLLSKNLLTLRPENLQHQGPTKVYKFDAFLNSDGIPLYRSSLFGLWPLLMKIPSAFAKPFPVAVWAGSGKPPLQEYLQQFCKEAKRFLSGPVKINEKVSIMFSTIYFVVDTPARSFLMCTMGHTSYSGCSYCQAVGSRAEGRVTFSVTVNQSRCRKDYRSLLEDNLKRDATGAILKSPLLCLPNIDFVNCFPLDFQHAVCLGAVRKLMHYYFGEGGCRFGRRHMKPLSDYIAAIASWTPSNFQRRPRRIDKCLIGDGV</sequence>
<dbReference type="Proteomes" id="UP000215902">
    <property type="component" value="Unassembled WGS sequence"/>
</dbReference>
<name>A0A267DFZ7_9PLAT</name>
<dbReference type="AlphaFoldDB" id="A0A267DFZ7"/>
<accession>A0A267DFZ7</accession>
<evidence type="ECO:0000313" key="2">
    <source>
        <dbReference type="Proteomes" id="UP000215902"/>
    </source>
</evidence>
<reference evidence="1 2" key="1">
    <citation type="submission" date="2017-06" db="EMBL/GenBank/DDBJ databases">
        <title>A platform for efficient transgenesis in Macrostomum lignano, a flatworm model organism for stem cell research.</title>
        <authorList>
            <person name="Berezikov E."/>
        </authorList>
    </citation>
    <scope>NUCLEOTIDE SEQUENCE [LARGE SCALE GENOMIC DNA]</scope>
    <source>
        <strain evidence="1">DV1</strain>
        <tissue evidence="1">Whole organism</tissue>
    </source>
</reference>
<protein>
    <submittedName>
        <fullName evidence="1">Uncharacterized protein</fullName>
    </submittedName>
</protein>
<organism evidence="1 2">
    <name type="scientific">Macrostomum lignano</name>
    <dbReference type="NCBI Taxonomy" id="282301"/>
    <lineage>
        <taxon>Eukaryota</taxon>
        <taxon>Metazoa</taxon>
        <taxon>Spiralia</taxon>
        <taxon>Lophotrochozoa</taxon>
        <taxon>Platyhelminthes</taxon>
        <taxon>Rhabditophora</taxon>
        <taxon>Macrostomorpha</taxon>
        <taxon>Macrostomida</taxon>
        <taxon>Macrostomidae</taxon>
        <taxon>Macrostomum</taxon>
    </lineage>
</organism>
<dbReference type="OrthoDB" id="6153585at2759"/>
<dbReference type="PANTHER" id="PTHR33053">
    <property type="entry name" value="PROTEIN, PUTATIVE-RELATED"/>
    <property type="match status" value="1"/>
</dbReference>
<proteinExistence type="predicted"/>
<dbReference type="EMBL" id="NIVC01004200">
    <property type="protein sequence ID" value="PAA48228.1"/>
    <property type="molecule type" value="Genomic_DNA"/>
</dbReference>